<evidence type="ECO:0000313" key="3">
    <source>
        <dbReference type="Proteomes" id="UP001589645"/>
    </source>
</evidence>
<dbReference type="Pfam" id="PF13400">
    <property type="entry name" value="Tad"/>
    <property type="match status" value="1"/>
</dbReference>
<proteinExistence type="predicted"/>
<keyword evidence="3" id="KW-1185">Reference proteome</keyword>
<evidence type="ECO:0000313" key="2">
    <source>
        <dbReference type="EMBL" id="MFB9135338.1"/>
    </source>
</evidence>
<evidence type="ECO:0000259" key="1">
    <source>
        <dbReference type="Pfam" id="PF13400"/>
    </source>
</evidence>
<comment type="caution">
    <text evidence="2">The sequence shown here is derived from an EMBL/GenBank/DDBJ whole genome shotgun (WGS) entry which is preliminary data.</text>
</comment>
<sequence length="535" mass="56734">MYATSQKGAVTLWLSAALFSLVIFCSLALDMARLAYERHALQSIADLAALQVSRSTPYFIDKSQRSNLETSLFSQYESNIDELTLRLGSAKIVDNQWIVDMSSAPEHGYQAAQVIVSHSVPRSTIAGGLFNGDTLNLTATAAVQKSSWVLFGLGSKTLSTSDTGLLNSLLGGLLGIELDLGIADYDSLVHSAIDLRALLSGLAIEENLGSPQEVLAADISLMSVMEAYLTVLSQEDEFPQALNLIVNELTMLEGPIPKVSLGDLIHISSSNNAPDAALSSSINAFSLITSTIYAANSEHFVDISGLNVSLPGIASVNLQASIIEPAQFAIATLPILDNQKPSVENAQVDLSLVADLELLDLVSALTELVGLSLDVSPLTLVTHVSKSTATIESLTSDNYEVYANISAYSSMLEVEVEPLDINISLLGLPLVALTANITVYNKDQQQNEFYIPLSQVPLQESVPKDTELGANIELVIGSGSLSGPLSTALNSVLEAVISDIIGAAVLPMIEILGVQVGGSDIWVDAIETNRHGVIL</sequence>
<reference evidence="2 3" key="1">
    <citation type="submission" date="2024-09" db="EMBL/GenBank/DDBJ databases">
        <authorList>
            <person name="Sun Q."/>
            <person name="Mori K."/>
        </authorList>
    </citation>
    <scope>NUCLEOTIDE SEQUENCE [LARGE SCALE GENOMIC DNA]</scope>
    <source>
        <strain evidence="2 3">CECT 8064</strain>
    </source>
</reference>
<gene>
    <name evidence="2" type="ORF">ACFFUV_10225</name>
</gene>
<dbReference type="Proteomes" id="UP001589645">
    <property type="component" value="Unassembled WGS sequence"/>
</dbReference>
<name>A0ABV5HMC0_9VIBR</name>
<dbReference type="RefSeq" id="WP_390192099.1">
    <property type="nucleotide sequence ID" value="NZ_JBHMEP010000002.1"/>
</dbReference>
<feature type="domain" description="Putative Flp pilus-assembly TadG-like N-terminal" evidence="1">
    <location>
        <begin position="8"/>
        <end position="50"/>
    </location>
</feature>
<protein>
    <submittedName>
        <fullName evidence="2">Pilus assembly protein TadG-related protein</fullName>
    </submittedName>
</protein>
<organism evidence="2 3">
    <name type="scientific">Vibrio olivae</name>
    <dbReference type="NCBI Taxonomy" id="1243002"/>
    <lineage>
        <taxon>Bacteria</taxon>
        <taxon>Pseudomonadati</taxon>
        <taxon>Pseudomonadota</taxon>
        <taxon>Gammaproteobacteria</taxon>
        <taxon>Vibrionales</taxon>
        <taxon>Vibrionaceae</taxon>
        <taxon>Vibrio</taxon>
    </lineage>
</organism>
<dbReference type="EMBL" id="JBHMEP010000002">
    <property type="protein sequence ID" value="MFB9135338.1"/>
    <property type="molecule type" value="Genomic_DNA"/>
</dbReference>
<accession>A0ABV5HMC0</accession>
<dbReference type="InterPro" id="IPR028087">
    <property type="entry name" value="Tad_N"/>
</dbReference>